<keyword evidence="8" id="KW-0548">Nucleotidyltransferase</keyword>
<evidence type="ECO:0000256" key="8">
    <source>
        <dbReference type="ARBA" id="ARBA00022932"/>
    </source>
</evidence>
<dbReference type="Pfam" id="PF25597">
    <property type="entry name" value="SH3_retrovirus"/>
    <property type="match status" value="1"/>
</dbReference>
<dbReference type="InterPro" id="IPR039537">
    <property type="entry name" value="Retrotran_Ty1/copia-like"/>
</dbReference>
<organism evidence="12">
    <name type="scientific">Achlya hypogyna</name>
    <name type="common">Oomycete</name>
    <name type="synonym">Protoachlya hypogyna</name>
    <dbReference type="NCBI Taxonomy" id="1202772"/>
    <lineage>
        <taxon>Eukaryota</taxon>
        <taxon>Sar</taxon>
        <taxon>Stramenopiles</taxon>
        <taxon>Oomycota</taxon>
        <taxon>Saprolegniomycetes</taxon>
        <taxon>Saprolegniales</taxon>
        <taxon>Achlyaceae</taxon>
        <taxon>Achlya</taxon>
    </lineage>
</organism>
<feature type="domain" description="Retroviral polymerase SH3-like" evidence="11">
    <location>
        <begin position="55"/>
        <end position="113"/>
    </location>
</feature>
<evidence type="ECO:0000256" key="3">
    <source>
        <dbReference type="ARBA" id="ARBA00022759"/>
    </source>
</evidence>
<keyword evidence="9" id="KW-0233">DNA recombination</keyword>
<keyword evidence="10" id="KW-0732">Signal</keyword>
<keyword evidence="6" id="KW-0229">DNA integration</keyword>
<evidence type="ECO:0000313" key="12">
    <source>
        <dbReference type="EMBL" id="AIG56089.1"/>
    </source>
</evidence>
<proteinExistence type="predicted"/>
<keyword evidence="4" id="KW-0378">Hydrolase</keyword>
<sequence length="193" mass="21425">MIVHATSCAVWWAAVASTAVFLFNRTPNSKTGSVTPHELITGQRPNIANLKVFGCICYLKNDTKSKLASEANRCIFLGYSDQHKAYKLWDLEVRKCVIAIDVKFLESTFPNPNITVTDGPVDDKITTSKSAPTSWPYVATPASSITRTTRGQPSRLATSLSIGSKFQRWSRPTTNTNVRSLLRRVCHCKDESQ</sequence>
<dbReference type="GO" id="GO:0016787">
    <property type="term" value="F:hydrolase activity"/>
    <property type="evidence" value="ECO:0007669"/>
    <property type="project" value="UniProtKB-KW"/>
</dbReference>
<dbReference type="GO" id="GO:0046872">
    <property type="term" value="F:metal ion binding"/>
    <property type="evidence" value="ECO:0007669"/>
    <property type="project" value="UniProtKB-KW"/>
</dbReference>
<keyword evidence="5" id="KW-0460">Magnesium</keyword>
<protein>
    <submittedName>
        <fullName evidence="12">Secreted protein</fullName>
    </submittedName>
</protein>
<dbReference type="AlphaFoldDB" id="A0A0A7CNU9"/>
<dbReference type="GO" id="GO:0004519">
    <property type="term" value="F:endonuclease activity"/>
    <property type="evidence" value="ECO:0007669"/>
    <property type="project" value="UniProtKB-KW"/>
</dbReference>
<keyword evidence="8" id="KW-0808">Transferase</keyword>
<keyword evidence="3" id="KW-0255">Endonuclease</keyword>
<keyword evidence="8" id="KW-0239">DNA-directed DNA polymerase</keyword>
<dbReference type="GO" id="GO:0003964">
    <property type="term" value="F:RNA-directed DNA polymerase activity"/>
    <property type="evidence" value="ECO:0007669"/>
    <property type="project" value="UniProtKB-KW"/>
</dbReference>
<feature type="chain" id="PRO_5002026877" evidence="10">
    <location>
        <begin position="19"/>
        <end position="193"/>
    </location>
</feature>
<evidence type="ECO:0000256" key="6">
    <source>
        <dbReference type="ARBA" id="ARBA00022908"/>
    </source>
</evidence>
<name>A0A0A7CNU9_ACHHY</name>
<keyword evidence="2" id="KW-0479">Metal-binding</keyword>
<accession>A0A0A7CNU9</accession>
<dbReference type="GO" id="GO:0006310">
    <property type="term" value="P:DNA recombination"/>
    <property type="evidence" value="ECO:0007669"/>
    <property type="project" value="UniProtKB-KW"/>
</dbReference>
<keyword evidence="7" id="KW-0695">RNA-directed DNA polymerase</keyword>
<reference evidence="12" key="1">
    <citation type="journal article" date="2014" name="Genome Biol. Evol.">
        <title>The secreted proteins of Achlya hypogyna and Thraustotheca clavata identify the ancestral oomycete secretome and reveal gene acquisitions by horizontal gene transfer.</title>
        <authorList>
            <person name="Misner I."/>
            <person name="Blouin N."/>
            <person name="Leonard G."/>
            <person name="Richards T.A."/>
            <person name="Lane C.E."/>
        </authorList>
    </citation>
    <scope>NUCLEOTIDE SEQUENCE</scope>
    <source>
        <strain evidence="12">ATCC 48635</strain>
    </source>
</reference>
<dbReference type="PANTHER" id="PTHR42648:SF11">
    <property type="entry name" value="TRANSPOSON TY4-P GAG-POL POLYPROTEIN"/>
    <property type="match status" value="1"/>
</dbReference>
<evidence type="ECO:0000256" key="1">
    <source>
        <dbReference type="ARBA" id="ARBA00022722"/>
    </source>
</evidence>
<dbReference type="InterPro" id="IPR057670">
    <property type="entry name" value="SH3_retrovirus"/>
</dbReference>
<evidence type="ECO:0000256" key="7">
    <source>
        <dbReference type="ARBA" id="ARBA00022918"/>
    </source>
</evidence>
<evidence type="ECO:0000256" key="4">
    <source>
        <dbReference type="ARBA" id="ARBA00022801"/>
    </source>
</evidence>
<evidence type="ECO:0000256" key="2">
    <source>
        <dbReference type="ARBA" id="ARBA00022723"/>
    </source>
</evidence>
<dbReference type="GO" id="GO:0003887">
    <property type="term" value="F:DNA-directed DNA polymerase activity"/>
    <property type="evidence" value="ECO:0007669"/>
    <property type="project" value="UniProtKB-KW"/>
</dbReference>
<evidence type="ECO:0000256" key="9">
    <source>
        <dbReference type="ARBA" id="ARBA00023172"/>
    </source>
</evidence>
<feature type="signal peptide" evidence="10">
    <location>
        <begin position="1"/>
        <end position="18"/>
    </location>
</feature>
<dbReference type="EMBL" id="KM038628">
    <property type="protein sequence ID" value="AIG56089.1"/>
    <property type="molecule type" value="Genomic_DNA"/>
</dbReference>
<keyword evidence="1" id="KW-0540">Nuclease</keyword>
<dbReference type="GO" id="GO:0015074">
    <property type="term" value="P:DNA integration"/>
    <property type="evidence" value="ECO:0007669"/>
    <property type="project" value="UniProtKB-KW"/>
</dbReference>
<dbReference type="PANTHER" id="PTHR42648">
    <property type="entry name" value="TRANSPOSASE, PUTATIVE-RELATED"/>
    <property type="match status" value="1"/>
</dbReference>
<evidence type="ECO:0000256" key="10">
    <source>
        <dbReference type="SAM" id="SignalP"/>
    </source>
</evidence>
<evidence type="ECO:0000259" key="11">
    <source>
        <dbReference type="Pfam" id="PF25597"/>
    </source>
</evidence>
<evidence type="ECO:0000256" key="5">
    <source>
        <dbReference type="ARBA" id="ARBA00022842"/>
    </source>
</evidence>